<dbReference type="GO" id="GO:0005634">
    <property type="term" value="C:nucleus"/>
    <property type="evidence" value="ECO:0007669"/>
    <property type="project" value="TreeGrafter"/>
</dbReference>
<dbReference type="PANTHER" id="PTHR12387:SF0">
    <property type="entry name" value="26S PROTEASOME NON-ATPASE REGULATORY SUBUNIT 8"/>
    <property type="match status" value="1"/>
</dbReference>
<dbReference type="OrthoDB" id="8775810at2759"/>
<dbReference type="Gene3D" id="1.25.40.990">
    <property type="match status" value="1"/>
</dbReference>
<name>A0A1E5RYW1_HANUV</name>
<reference evidence="4" key="1">
    <citation type="journal article" date="2016" name="Genome Announc.">
        <title>Genome sequences of three species of Hanseniaspora isolated from spontaneous wine fermentations.</title>
        <authorList>
            <person name="Sternes P.R."/>
            <person name="Lee D."/>
            <person name="Kutyna D.R."/>
            <person name="Borneman A.R."/>
        </authorList>
    </citation>
    <scope>NUCLEOTIDE SEQUENCE [LARGE SCALE GENOMIC DNA]</scope>
    <source>
        <strain evidence="4">AWRI3580</strain>
    </source>
</reference>
<dbReference type="Proteomes" id="UP000095358">
    <property type="component" value="Unassembled WGS sequence"/>
</dbReference>
<evidence type="ECO:0000313" key="4">
    <source>
        <dbReference type="Proteomes" id="UP000095358"/>
    </source>
</evidence>
<dbReference type="GO" id="GO:0043161">
    <property type="term" value="P:proteasome-mediated ubiquitin-dependent protein catabolic process"/>
    <property type="evidence" value="ECO:0007669"/>
    <property type="project" value="TreeGrafter"/>
</dbReference>
<evidence type="ECO:0000313" key="3">
    <source>
        <dbReference type="EMBL" id="OEJ91913.1"/>
    </source>
</evidence>
<dbReference type="InterPro" id="IPR033464">
    <property type="entry name" value="CSN8_PSD8_EIF3K"/>
</dbReference>
<comment type="caution">
    <text evidence="3">The sequence shown here is derived from an EMBL/GenBank/DDBJ whole genome shotgun (WGS) entry which is preliminary data.</text>
</comment>
<dbReference type="PANTHER" id="PTHR12387">
    <property type="entry name" value="26S PROTEASOME NON-ATPASE REGULATORY SUBUNIT 8"/>
    <property type="match status" value="1"/>
</dbReference>
<dbReference type="VEuPathDB" id="FungiDB:AWRI3580_g862"/>
<proteinExistence type="predicted"/>
<dbReference type="Pfam" id="PF10075">
    <property type="entry name" value="CSN8_PSD8_EIF3K"/>
    <property type="match status" value="1"/>
</dbReference>
<dbReference type="InterPro" id="IPR006746">
    <property type="entry name" value="26S_Psome_Rpn12"/>
</dbReference>
<accession>A0A1E5RYW1</accession>
<dbReference type="AlphaFoldDB" id="A0A1E5RYW1"/>
<keyword evidence="1 3" id="KW-0647">Proteasome</keyword>
<dbReference type="GO" id="GO:0008541">
    <property type="term" value="C:proteasome regulatory particle, lid subcomplex"/>
    <property type="evidence" value="ECO:0007669"/>
    <property type="project" value="TreeGrafter"/>
</dbReference>
<organism evidence="3 4">
    <name type="scientific">Hanseniaspora uvarum</name>
    <name type="common">Yeast</name>
    <name type="synonym">Kloeckera apiculata</name>
    <dbReference type="NCBI Taxonomy" id="29833"/>
    <lineage>
        <taxon>Eukaryota</taxon>
        <taxon>Fungi</taxon>
        <taxon>Dikarya</taxon>
        <taxon>Ascomycota</taxon>
        <taxon>Saccharomycotina</taxon>
        <taxon>Saccharomycetes</taxon>
        <taxon>Saccharomycodales</taxon>
        <taxon>Saccharomycodaceae</taxon>
        <taxon>Hanseniaspora</taxon>
    </lineage>
</organism>
<dbReference type="EMBL" id="LPNN01000002">
    <property type="protein sequence ID" value="OEJ91913.1"/>
    <property type="molecule type" value="Genomic_DNA"/>
</dbReference>
<gene>
    <name evidence="3" type="ORF">AWRI3580_g862</name>
</gene>
<dbReference type="STRING" id="29833.A0A1E5RYW1"/>
<protein>
    <submittedName>
        <fullName evidence="3">26S proteasome regulatory subunit RPN12</fullName>
    </submittedName>
</protein>
<dbReference type="GO" id="GO:0005829">
    <property type="term" value="C:cytosol"/>
    <property type="evidence" value="ECO:0007669"/>
    <property type="project" value="TreeGrafter"/>
</dbReference>
<evidence type="ECO:0000259" key="2">
    <source>
        <dbReference type="Pfam" id="PF10075"/>
    </source>
</evidence>
<sequence>MSILADLTSALDLAFNHAKYETVLELAPKLILELSKHDLLTPSKTSKVNENDLKVARKIIEVICQSSLLTTPADLESFSKYISLIKPLSENIDLLWLHLISLLAKGDFIQHQQLSSYYNTILPDFESSKYATFGKNLDIYLNEGNYGGVLKSFQNDNTLDKYITSFKSGFLELCRNEIGDNIQSSYKNGLKLGAARTLLYFETDLEVVEFSNQRDWEVDTEGLIIFDNINKNDIFDDEEKPEDVIDPIVIVNSYARELENIV</sequence>
<feature type="domain" description="CSN8/PSMD8/EIF3K" evidence="2">
    <location>
        <begin position="98"/>
        <end position="226"/>
    </location>
</feature>
<keyword evidence="4" id="KW-1185">Reference proteome</keyword>
<evidence type="ECO:0000256" key="1">
    <source>
        <dbReference type="ARBA" id="ARBA00022942"/>
    </source>
</evidence>